<dbReference type="HOGENOM" id="CLU_1207774_0_0_10"/>
<comment type="caution">
    <text evidence="1">The sequence shown here is derived from an EMBL/GenBank/DDBJ whole genome shotgun (WGS) entry which is preliminary data.</text>
</comment>
<dbReference type="RefSeq" id="WP_009133900.1">
    <property type="nucleotide sequence ID" value="NZ_CP102250.1"/>
</dbReference>
<sequence>MSVPQFVPTADNLYVISYPERTAKEYDFQSLLSQSKTCERNGEVERACNLRYDGVKRLIDLLPDEDEIVLDWEVEENQDILKLLRGSAIDHFLVGDFDMAAGLMEMTLDMDPEDHLETTKLLAYCYVALAEYELFDEIVNDISDKYPEKEILKMWSEYRQTNVIPAGELIHFKRNFPVFYAEFTAEEHLVSDEYLNDIESEHPSRESQARELWLQTEHLWTQFPGFIEALQSN</sequence>
<name>G5H834_9BACT</name>
<dbReference type="STRING" id="742725.HMPREF9450_01094"/>
<dbReference type="PATRIC" id="fig|742725.3.peg.1155"/>
<dbReference type="EMBL" id="ADLD01000011">
    <property type="protein sequence ID" value="EHB92229.1"/>
    <property type="molecule type" value="Genomic_DNA"/>
</dbReference>
<proteinExistence type="predicted"/>
<organism evidence="1 2">
    <name type="scientific">Alistipes indistinctus YIT 12060</name>
    <dbReference type="NCBI Taxonomy" id="742725"/>
    <lineage>
        <taxon>Bacteria</taxon>
        <taxon>Pseudomonadati</taxon>
        <taxon>Bacteroidota</taxon>
        <taxon>Bacteroidia</taxon>
        <taxon>Bacteroidales</taxon>
        <taxon>Rikenellaceae</taxon>
        <taxon>Alistipes</taxon>
    </lineage>
</organism>
<accession>G5H834</accession>
<evidence type="ECO:0000313" key="2">
    <source>
        <dbReference type="Proteomes" id="UP000006008"/>
    </source>
</evidence>
<protein>
    <recommendedName>
        <fullName evidence="3">Tetratricopeptide repeat protein</fullName>
    </recommendedName>
</protein>
<gene>
    <name evidence="1" type="ORF">HMPREF9450_01094</name>
</gene>
<dbReference type="Proteomes" id="UP000006008">
    <property type="component" value="Unassembled WGS sequence"/>
</dbReference>
<dbReference type="AlphaFoldDB" id="G5H834"/>
<evidence type="ECO:0000313" key="1">
    <source>
        <dbReference type="EMBL" id="EHB92229.1"/>
    </source>
</evidence>
<dbReference type="GeneID" id="92815880"/>
<dbReference type="eggNOG" id="ENOG50313Z8">
    <property type="taxonomic scope" value="Bacteria"/>
</dbReference>
<evidence type="ECO:0008006" key="3">
    <source>
        <dbReference type="Google" id="ProtNLM"/>
    </source>
</evidence>
<reference evidence="1 2" key="1">
    <citation type="submission" date="2011-08" db="EMBL/GenBank/DDBJ databases">
        <title>The Genome Sequence of Alistipes indistinctus YIT 12060.</title>
        <authorList>
            <consortium name="The Broad Institute Genome Sequencing Platform"/>
            <person name="Earl A."/>
            <person name="Ward D."/>
            <person name="Feldgarden M."/>
            <person name="Gevers D."/>
            <person name="Morotomi M."/>
            <person name="Young S.K."/>
            <person name="Zeng Q."/>
            <person name="Gargeya S."/>
            <person name="Fitzgerald M."/>
            <person name="Haas B."/>
            <person name="Abouelleil A."/>
            <person name="Alvarado L."/>
            <person name="Arachchi H.M."/>
            <person name="Berlin A."/>
            <person name="Brown A."/>
            <person name="Chapman S.B."/>
            <person name="Chen Z."/>
            <person name="Dunbar C."/>
            <person name="Freedman E."/>
            <person name="Gearin G."/>
            <person name="Gellesch M."/>
            <person name="Goldberg J."/>
            <person name="Griggs A."/>
            <person name="Gujja S."/>
            <person name="Heiman D."/>
            <person name="Howarth C."/>
            <person name="Larson L."/>
            <person name="Lui A."/>
            <person name="MacDonald P.J.P."/>
            <person name="Montmayeur A."/>
            <person name="Murphy C."/>
            <person name="Neiman D."/>
            <person name="Pearson M."/>
            <person name="Priest M."/>
            <person name="Roberts A."/>
            <person name="Saif S."/>
            <person name="Shea T."/>
            <person name="Shenoy N."/>
            <person name="Sisk P."/>
            <person name="Stolte C."/>
            <person name="Sykes S."/>
            <person name="Wortman J."/>
            <person name="Nusbaum C."/>
            <person name="Birren B."/>
        </authorList>
    </citation>
    <scope>NUCLEOTIDE SEQUENCE [LARGE SCALE GENOMIC DNA]</scope>
    <source>
        <strain evidence="1 2">YIT 12060</strain>
    </source>
</reference>
<keyword evidence="2" id="KW-1185">Reference proteome</keyword>
<dbReference type="OrthoDB" id="1000872at2"/>